<sequence length="819" mass="90842">MVFEPPRLAARLSPRGAAAEGAARCAQRHTAAHSFPVRDLSEERWASAMEQAGRERSDEMTARLRERLERAELASREMLAELSDAHEAHTAIARELEEERTSHAALQSAHERMLELRAVECAAAAATIGQLEARLSDTLRGSRRDAWPPSEQEGRVGLGGEWELVLLRREMAAQEGQQAELEAALVDALEVSRLRRDALDASNAQVEQLCATANRWQELAIGATRRTEVVWSSLAAELHEDDSRRHGLEANSEEARALSMPSTLSELYTALPSVAAACRRATAQREACCVGGACAPVGQRSAQARLALLESELRVQLHKALRVSMARAADLEAVKETAAAATKRAEALAALLEKNGTLKLRSVPERDVAMASSLGELDRLEERVATGSSWPSGSEAVRRPAGGIVNHKAPGAKTTPQALLEATQAELAAARRASASWEERAHAFKAEWEALQRDRQVEREEAQRMIQEYDAHAASASLENAWKRIGAALAAAHYVHNAKAAHLQQCADLVSQHGKSPHHPACTASCACRHFMRHLTAAEAALRREIDAVTKMFATTLRLEEFKCVRLEDEVARLTSQLELATTTSRELDQKILMDRLSSEAALGSQERRFREEMHAVEERANRTRLVGELWREVLLVDLRAEEADRAARESRIKRCELLVAQQEKVQQHDARRAMALIAHAEADTLRCKKEVEAERAIARHVILQLESVGQVLSNELRSMSKGVHALESAQPHWHALHAQTVAAGVELRVVCKELALLERNHADLGCITRATSRDLSTAKRSLCVEFLRWRVHRIRRRSMSFSAGFKWNTVCEERQKKF</sequence>
<name>A0AB34JFC9_PRYPA</name>
<proteinExistence type="predicted"/>
<accession>A0AB34JFC9</accession>
<organism evidence="3 4">
    <name type="scientific">Prymnesium parvum</name>
    <name type="common">Toxic golden alga</name>
    <dbReference type="NCBI Taxonomy" id="97485"/>
    <lineage>
        <taxon>Eukaryota</taxon>
        <taxon>Haptista</taxon>
        <taxon>Haptophyta</taxon>
        <taxon>Prymnesiophyceae</taxon>
        <taxon>Prymnesiales</taxon>
        <taxon>Prymnesiaceae</taxon>
        <taxon>Prymnesium</taxon>
    </lineage>
</organism>
<evidence type="ECO:0000256" key="1">
    <source>
        <dbReference type="SAM" id="Coils"/>
    </source>
</evidence>
<feature type="coiled-coil region" evidence="1">
    <location>
        <begin position="54"/>
        <end position="99"/>
    </location>
</feature>
<comment type="caution">
    <text evidence="3">The sequence shown here is derived from an EMBL/GenBank/DDBJ whole genome shotgun (WGS) entry which is preliminary data.</text>
</comment>
<evidence type="ECO:0000313" key="4">
    <source>
        <dbReference type="Proteomes" id="UP001515480"/>
    </source>
</evidence>
<feature type="coiled-coil region" evidence="1">
    <location>
        <begin position="420"/>
        <end position="479"/>
    </location>
</feature>
<dbReference type="EMBL" id="JBGBPQ010000008">
    <property type="protein sequence ID" value="KAL1520680.1"/>
    <property type="molecule type" value="Genomic_DNA"/>
</dbReference>
<evidence type="ECO:0000256" key="2">
    <source>
        <dbReference type="SAM" id="MobiDB-lite"/>
    </source>
</evidence>
<gene>
    <name evidence="3" type="ORF">AB1Y20_022249</name>
</gene>
<feature type="region of interest" description="Disordered" evidence="2">
    <location>
        <begin position="385"/>
        <end position="413"/>
    </location>
</feature>
<dbReference type="Proteomes" id="UP001515480">
    <property type="component" value="Unassembled WGS sequence"/>
</dbReference>
<keyword evidence="1" id="KW-0175">Coiled coil</keyword>
<reference evidence="3 4" key="1">
    <citation type="journal article" date="2024" name="Science">
        <title>Giant polyketide synthase enzymes in the biosynthesis of giant marine polyether toxins.</title>
        <authorList>
            <person name="Fallon T.R."/>
            <person name="Shende V.V."/>
            <person name="Wierzbicki I.H."/>
            <person name="Pendleton A.L."/>
            <person name="Watervoot N.F."/>
            <person name="Auber R.P."/>
            <person name="Gonzalez D.J."/>
            <person name="Wisecaver J.H."/>
            <person name="Moore B.S."/>
        </authorList>
    </citation>
    <scope>NUCLEOTIDE SEQUENCE [LARGE SCALE GENOMIC DNA]</scope>
    <source>
        <strain evidence="3 4">12B1</strain>
    </source>
</reference>
<keyword evidence="4" id="KW-1185">Reference proteome</keyword>
<protein>
    <submittedName>
        <fullName evidence="3">Uncharacterized protein</fullName>
    </submittedName>
</protein>
<evidence type="ECO:0000313" key="3">
    <source>
        <dbReference type="EMBL" id="KAL1520680.1"/>
    </source>
</evidence>
<dbReference type="AlphaFoldDB" id="A0AB34JFC9"/>